<dbReference type="RefSeq" id="WP_236959914.1">
    <property type="nucleotide sequence ID" value="NZ_JAETXX010000011.1"/>
</dbReference>
<dbReference type="PANTHER" id="PTHR30509:SF8">
    <property type="entry name" value="INNER MEMBRANE PROTEIN YCCS"/>
    <property type="match status" value="1"/>
</dbReference>
<feature type="transmembrane region" description="Helical" evidence="7">
    <location>
        <begin position="111"/>
        <end position="129"/>
    </location>
</feature>
<keyword evidence="5 7" id="KW-0472">Membrane</keyword>
<comment type="caution">
    <text evidence="10">The sequence shown here is derived from an EMBL/GenBank/DDBJ whole genome shotgun (WGS) entry which is preliminary data.</text>
</comment>
<reference evidence="10 11" key="1">
    <citation type="submission" date="2021-01" db="EMBL/GenBank/DDBJ databases">
        <title>Genome sequencing of Joostella atrarenae M1-2 (= KCTC 23194).</title>
        <authorList>
            <person name="Zakaria M.R."/>
            <person name="Lam M.Q."/>
            <person name="Chong C.S."/>
        </authorList>
    </citation>
    <scope>NUCLEOTIDE SEQUENCE [LARGE SCALE GENOMIC DNA]</scope>
    <source>
        <strain evidence="10 11">M1-2</strain>
    </source>
</reference>
<gene>
    <name evidence="10" type="ORF">JM658_14020</name>
</gene>
<name>A0ABS9J6C0_9FLAO</name>
<feature type="transmembrane region" description="Helical" evidence="7">
    <location>
        <begin position="135"/>
        <end position="156"/>
    </location>
</feature>
<dbReference type="Proteomes" id="UP000829517">
    <property type="component" value="Unassembled WGS sequence"/>
</dbReference>
<dbReference type="InterPro" id="IPR032692">
    <property type="entry name" value="YccS_N"/>
</dbReference>
<evidence type="ECO:0000256" key="2">
    <source>
        <dbReference type="ARBA" id="ARBA00022475"/>
    </source>
</evidence>
<dbReference type="EMBL" id="JAETXX010000011">
    <property type="protein sequence ID" value="MCF8715949.1"/>
    <property type="molecule type" value="Genomic_DNA"/>
</dbReference>
<feature type="transmembrane region" description="Helical" evidence="7">
    <location>
        <begin position="486"/>
        <end position="504"/>
    </location>
</feature>
<sequence length="740" mass="84317">MIQRITQFLKSYNFTKGLLISTAAFSAIAFCYFYLNMTIGAGAAFGVLLASSSDIPGNKKHHIYGILISLSLAVISYITIHLTIPYPYLLIPTLAILVFVNSYISVYGFRASLIAFSGLLAVALSFAHPLTGIDIFYNAFYIIGGGLWYLLISLIFENTRTKQYSEELIIECMQLTAEYLSTRVALLSAIDRENALNKQLSLQNELNEKHETLRALLLSQRQRSGSRKSRRQQLLVFIELIDILEFAVANPLNYKKFDNSSDAFKKVAIQIASTMELVANRLQQISEYISLGKEIPDNTEIEDLLATSHQSIENLKLNIDLKKNREEILILRNLYDYTERQSQKINTIKKVVKDNVTNEISILKRNERLKFITSQDYSYKILLENFTLKSPIFKHSLRLVVTVLAGYAIGSIFSLQHAYWILLTIIVIMRPGYVLTKDRSRQRIVGTLIGGAIAGGIVLLTDNQTVYIAITFITMTLSFTFIQQNYKASATFITLTIIFVYAMLSPDAITIIKFRMIDTLIGAGLASITNLVLWPAWESQNITNLIQQAVLTNKKYLEEVKNLYHDKATVKTPYKISRKHAFIAIGNLHAGFQRMTQEPKWKQQNLNKLYEIVVTQNTLLSATASLGTYIQIHHTTDATMYFDTYMKAIDNELNYCGGMLQNKPIQKEDDLNLEEAKNYLNQVFRDLSQQRNSEIDAGLLEINTELRERLKEVRIISEQLEWLHNLSKNLHTAIKEYSKQ</sequence>
<feature type="transmembrane region" description="Helical" evidence="7">
    <location>
        <begin position="86"/>
        <end position="104"/>
    </location>
</feature>
<dbReference type="InterPro" id="IPR049453">
    <property type="entry name" value="Memb_transporter_dom"/>
</dbReference>
<feature type="transmembrane region" description="Helical" evidence="7">
    <location>
        <begin position="20"/>
        <end position="50"/>
    </location>
</feature>
<proteinExistence type="inferred from homology"/>
<evidence type="ECO:0000256" key="1">
    <source>
        <dbReference type="ARBA" id="ARBA00004651"/>
    </source>
</evidence>
<dbReference type="Pfam" id="PF12805">
    <property type="entry name" value="FUSC-like"/>
    <property type="match status" value="1"/>
</dbReference>
<dbReference type="PANTHER" id="PTHR30509">
    <property type="entry name" value="P-HYDROXYBENZOIC ACID EFFLUX PUMP SUBUNIT-RELATED"/>
    <property type="match status" value="1"/>
</dbReference>
<evidence type="ECO:0000313" key="10">
    <source>
        <dbReference type="EMBL" id="MCF8715949.1"/>
    </source>
</evidence>
<evidence type="ECO:0000256" key="5">
    <source>
        <dbReference type="ARBA" id="ARBA00023136"/>
    </source>
</evidence>
<feature type="transmembrane region" description="Helical" evidence="7">
    <location>
        <begin position="419"/>
        <end position="436"/>
    </location>
</feature>
<feature type="transmembrane region" description="Helical" evidence="7">
    <location>
        <begin position="396"/>
        <end position="413"/>
    </location>
</feature>
<evidence type="ECO:0000256" key="3">
    <source>
        <dbReference type="ARBA" id="ARBA00022692"/>
    </source>
</evidence>
<keyword evidence="11" id="KW-1185">Reference proteome</keyword>
<evidence type="ECO:0000259" key="9">
    <source>
        <dbReference type="Pfam" id="PF13515"/>
    </source>
</evidence>
<organism evidence="10 11">
    <name type="scientific">Joostella atrarenae</name>
    <dbReference type="NCBI Taxonomy" id="679257"/>
    <lineage>
        <taxon>Bacteria</taxon>
        <taxon>Pseudomonadati</taxon>
        <taxon>Bacteroidota</taxon>
        <taxon>Flavobacteriia</taxon>
        <taxon>Flavobacteriales</taxon>
        <taxon>Flavobacteriaceae</taxon>
        <taxon>Joostella</taxon>
    </lineage>
</organism>
<evidence type="ECO:0000313" key="11">
    <source>
        <dbReference type="Proteomes" id="UP000829517"/>
    </source>
</evidence>
<accession>A0ABS9J6C0</accession>
<dbReference type="Pfam" id="PF13515">
    <property type="entry name" value="FUSC_2"/>
    <property type="match status" value="1"/>
</dbReference>
<feature type="transmembrane region" description="Helical" evidence="7">
    <location>
        <begin position="448"/>
        <end position="474"/>
    </location>
</feature>
<feature type="domain" description="Integral membrane bound transporter" evidence="9">
    <location>
        <begin position="407"/>
        <end position="526"/>
    </location>
</feature>
<keyword evidence="3 7" id="KW-0812">Transmembrane</keyword>
<feature type="domain" description="Integral membrane protein YccS N-terminal" evidence="8">
    <location>
        <begin position="66"/>
        <end position="334"/>
    </location>
</feature>
<evidence type="ECO:0000256" key="6">
    <source>
        <dbReference type="ARBA" id="ARBA00043993"/>
    </source>
</evidence>
<protein>
    <submittedName>
        <fullName evidence="10">FUSC family protein</fullName>
    </submittedName>
</protein>
<keyword evidence="2" id="KW-1003">Cell membrane</keyword>
<evidence type="ECO:0000259" key="8">
    <source>
        <dbReference type="Pfam" id="PF12805"/>
    </source>
</evidence>
<keyword evidence="4 7" id="KW-1133">Transmembrane helix</keyword>
<comment type="similarity">
    <text evidence="6">Belongs to the YccS/YhfK family.</text>
</comment>
<comment type="subcellular location">
    <subcellularLocation>
        <location evidence="1">Cell membrane</location>
        <topology evidence="1">Multi-pass membrane protein</topology>
    </subcellularLocation>
</comment>
<evidence type="ECO:0000256" key="4">
    <source>
        <dbReference type="ARBA" id="ARBA00022989"/>
    </source>
</evidence>
<evidence type="ECO:0000256" key="7">
    <source>
        <dbReference type="SAM" id="Phobius"/>
    </source>
</evidence>